<name>A0A0A9CCB8_ARUDO</name>
<accession>A0A0A9CCB8</accession>
<reference evidence="1" key="1">
    <citation type="submission" date="2014-09" db="EMBL/GenBank/DDBJ databases">
        <authorList>
            <person name="Magalhaes I.L.F."/>
            <person name="Oliveira U."/>
            <person name="Santos F.R."/>
            <person name="Vidigal T.H.D.A."/>
            <person name="Brescovit A.D."/>
            <person name="Santos A.J."/>
        </authorList>
    </citation>
    <scope>NUCLEOTIDE SEQUENCE</scope>
    <source>
        <tissue evidence="1">Shoot tissue taken approximately 20 cm above the soil surface</tissue>
    </source>
</reference>
<reference evidence="1" key="2">
    <citation type="journal article" date="2015" name="Data Brief">
        <title>Shoot transcriptome of the giant reed, Arundo donax.</title>
        <authorList>
            <person name="Barrero R.A."/>
            <person name="Guerrero F.D."/>
            <person name="Moolhuijzen P."/>
            <person name="Goolsby J.A."/>
            <person name="Tidwell J."/>
            <person name="Bellgard S.E."/>
            <person name="Bellgard M.I."/>
        </authorList>
    </citation>
    <scope>NUCLEOTIDE SEQUENCE</scope>
    <source>
        <tissue evidence="1">Shoot tissue taken approximately 20 cm above the soil surface</tissue>
    </source>
</reference>
<organism evidence="1">
    <name type="scientific">Arundo donax</name>
    <name type="common">Giant reed</name>
    <name type="synonym">Donax arundinaceus</name>
    <dbReference type="NCBI Taxonomy" id="35708"/>
    <lineage>
        <taxon>Eukaryota</taxon>
        <taxon>Viridiplantae</taxon>
        <taxon>Streptophyta</taxon>
        <taxon>Embryophyta</taxon>
        <taxon>Tracheophyta</taxon>
        <taxon>Spermatophyta</taxon>
        <taxon>Magnoliopsida</taxon>
        <taxon>Liliopsida</taxon>
        <taxon>Poales</taxon>
        <taxon>Poaceae</taxon>
        <taxon>PACMAD clade</taxon>
        <taxon>Arundinoideae</taxon>
        <taxon>Arundineae</taxon>
        <taxon>Arundo</taxon>
    </lineage>
</organism>
<proteinExistence type="predicted"/>
<dbReference type="AlphaFoldDB" id="A0A0A9CCB8"/>
<dbReference type="EMBL" id="GBRH01224664">
    <property type="protein sequence ID" value="JAD73231.1"/>
    <property type="molecule type" value="Transcribed_RNA"/>
</dbReference>
<sequence>MCMSNCDRNWWEELHLTTLLIYSTRDVC</sequence>
<evidence type="ECO:0000313" key="1">
    <source>
        <dbReference type="EMBL" id="JAD73231.1"/>
    </source>
</evidence>
<protein>
    <submittedName>
        <fullName evidence="1">Uncharacterized protein</fullName>
    </submittedName>
</protein>